<dbReference type="RefSeq" id="WP_273000559.1">
    <property type="nucleotide sequence ID" value="NZ_PEBV01000035.1"/>
</dbReference>
<dbReference type="AlphaFoldDB" id="A0A2T5G6P8"/>
<organism evidence="2 3">
    <name type="scientific">Hydrogenibacillus schlegelii</name>
    <name type="common">Bacillus schlegelii</name>
    <dbReference type="NCBI Taxonomy" id="1484"/>
    <lineage>
        <taxon>Bacteria</taxon>
        <taxon>Bacillati</taxon>
        <taxon>Bacillota</taxon>
        <taxon>Bacilli</taxon>
        <taxon>Bacillales</taxon>
        <taxon>Bacillales Family X. Incertae Sedis</taxon>
        <taxon>Hydrogenibacillus</taxon>
    </lineage>
</organism>
<comment type="caution">
    <text evidence="2">The sequence shown here is derived from an EMBL/GenBank/DDBJ whole genome shotgun (WGS) entry which is preliminary data.</text>
</comment>
<evidence type="ECO:0000259" key="1">
    <source>
        <dbReference type="Pfam" id="PF19810"/>
    </source>
</evidence>
<accession>A0A2T5G6P8</accession>
<dbReference type="EMBL" id="PEBV01000035">
    <property type="protein sequence ID" value="PTQ51867.1"/>
    <property type="molecule type" value="Genomic_DNA"/>
</dbReference>
<dbReference type="Pfam" id="PF19810">
    <property type="entry name" value="HFX_2341_N"/>
    <property type="match status" value="1"/>
</dbReference>
<name>A0A2T5G6P8_HYDSH</name>
<dbReference type="InterPro" id="IPR011335">
    <property type="entry name" value="Restrct_endonuc-II-like"/>
</dbReference>
<dbReference type="InterPro" id="IPR014082">
    <property type="entry name" value="CRISPR-assoc_prot_Cas02710"/>
</dbReference>
<dbReference type="NCBIfam" id="TIGR02710">
    <property type="entry name" value="TIGR02710 family CRISPR-associated CARF protein"/>
    <property type="match status" value="1"/>
</dbReference>
<sequence length="500" mass="58807">MNRNWEALRKLWKEYKMFSNPVEQEQFYQERIWPLIREGFSRDIIGGTKYAASFHTVGRTPEPIILSIQAIDAEKVFLLHTLDNLDECDRIAKELGLPVSRVRLIEIQKGDIEDIYKKVRDKIVTFSRDQRLAVDLTGGTKAMAAGLAMIAMTMAQEEYSIDIFYVDSEYDKEENNKKKRRPIAGTEFIRQLENPRHVFTDWVRQRARTAYAEGHYSEAVRLLQEVARQEGRIDPPEATLAQAYAAMESGDFVRAHEELNYLIQQLNEPAHRRHPLRIKIHELKAQKDAFQRLNRLIQVAGTDAELEPLADPVTIRRTLSIFRSIIEYRMRENRLAEATLLSYRSLELYFQHRLARWGLRTARPEWAALRDRHGVDLQALDERYREERRRAIDRRQADDERPQETGDDSLLSRKTLDLTVSYFLLRALNDEPIIQWKNLPPGRLLHLASLRNHSLFAHGFRSPNERDSQLLIDLVQELQEDRFYDESDPWTFERLEVEAW</sequence>
<evidence type="ECO:0000313" key="2">
    <source>
        <dbReference type="EMBL" id="PTQ51867.1"/>
    </source>
</evidence>
<dbReference type="Gene3D" id="3.40.50.10770">
    <property type="entry name" value="Hypothetical protein VC1899 like domain (Restriction endonuclease-like)"/>
    <property type="match status" value="1"/>
</dbReference>
<dbReference type="Pfam" id="PF09670">
    <property type="entry name" value="Cas_Cas02710"/>
    <property type="match status" value="1"/>
</dbReference>
<evidence type="ECO:0000313" key="3">
    <source>
        <dbReference type="Proteomes" id="UP000244180"/>
    </source>
</evidence>
<proteinExistence type="predicted"/>
<dbReference type="InterPro" id="IPR046260">
    <property type="entry name" value="HFX_2341-like_N"/>
</dbReference>
<gene>
    <name evidence="2" type="ORF">HSCHL_1015</name>
</gene>
<dbReference type="SUPFAM" id="SSF52980">
    <property type="entry name" value="Restriction endonuclease-like"/>
    <property type="match status" value="1"/>
</dbReference>
<feature type="domain" description="HFX-2341-like N-terminal" evidence="1">
    <location>
        <begin position="61"/>
        <end position="169"/>
    </location>
</feature>
<protein>
    <recommendedName>
        <fullName evidence="1">HFX-2341-like N-terminal domain-containing protein</fullName>
    </recommendedName>
</protein>
<dbReference type="Proteomes" id="UP000244180">
    <property type="component" value="Unassembled WGS sequence"/>
</dbReference>
<reference evidence="2 3" key="1">
    <citation type="submission" date="2017-08" db="EMBL/GenBank/DDBJ databases">
        <title>Burning lignite coal seam in the remote Altai Mountains harbors a hydrogen-driven thermophilic microbial community.</title>
        <authorList>
            <person name="Kadnikov V.V."/>
            <person name="Mardanov A.V."/>
            <person name="Ivasenko D."/>
            <person name="Beletsky A.V."/>
            <person name="Karnachuk O.V."/>
            <person name="Ravin N.V."/>
        </authorList>
    </citation>
    <scope>NUCLEOTIDE SEQUENCE [LARGE SCALE GENOMIC DNA]</scope>
    <source>
        <strain evidence="2">AL33</strain>
    </source>
</reference>